<dbReference type="AlphaFoldDB" id="A0A2T7CQD9"/>
<gene>
    <name evidence="1" type="ORF">GQ55_8G233000</name>
</gene>
<dbReference type="Gramene" id="PUZ45544">
    <property type="protein sequence ID" value="PUZ45544"/>
    <property type="gene ID" value="GQ55_8G233000"/>
</dbReference>
<evidence type="ECO:0000313" key="2">
    <source>
        <dbReference type="Proteomes" id="UP000244336"/>
    </source>
</evidence>
<dbReference type="EMBL" id="CM009756">
    <property type="protein sequence ID" value="PUZ45544.1"/>
    <property type="molecule type" value="Genomic_DNA"/>
</dbReference>
<protein>
    <submittedName>
        <fullName evidence="1">Uncharacterized protein</fullName>
    </submittedName>
</protein>
<accession>A0A2T7CQD9</accession>
<sequence length="83" mass="9894">MCKLGLRLCAGLLALSKHVIFQGSYSNTYLQVIFREIYWPRFWSQLPEEETIKSMKNKCQRLEGVVMELFKSCGWNFRRRIDT</sequence>
<dbReference type="Proteomes" id="UP000244336">
    <property type="component" value="Chromosome 8"/>
</dbReference>
<keyword evidence="2" id="KW-1185">Reference proteome</keyword>
<reference evidence="1 2" key="1">
    <citation type="submission" date="2018-04" db="EMBL/GenBank/DDBJ databases">
        <title>WGS assembly of Panicum hallii var. hallii HAL2.</title>
        <authorList>
            <person name="Lovell J."/>
            <person name="Jenkins J."/>
            <person name="Lowry D."/>
            <person name="Mamidi S."/>
            <person name="Sreedasyam A."/>
            <person name="Weng X."/>
            <person name="Barry K."/>
            <person name="Bonette J."/>
            <person name="Campitelli B."/>
            <person name="Daum C."/>
            <person name="Gordon S."/>
            <person name="Gould B."/>
            <person name="Lipzen A."/>
            <person name="MacQueen A."/>
            <person name="Palacio-Mejia J."/>
            <person name="Plott C."/>
            <person name="Shakirov E."/>
            <person name="Shu S."/>
            <person name="Yoshinaga Y."/>
            <person name="Zane M."/>
            <person name="Rokhsar D."/>
            <person name="Grimwood J."/>
            <person name="Schmutz J."/>
            <person name="Juenger T."/>
        </authorList>
    </citation>
    <scope>NUCLEOTIDE SEQUENCE [LARGE SCALE GENOMIC DNA]</scope>
    <source>
        <strain evidence="2">cv. HAL2</strain>
    </source>
</reference>
<name>A0A2T7CQD9_9POAL</name>
<proteinExistence type="predicted"/>
<organism evidence="1 2">
    <name type="scientific">Panicum hallii var. hallii</name>
    <dbReference type="NCBI Taxonomy" id="1504633"/>
    <lineage>
        <taxon>Eukaryota</taxon>
        <taxon>Viridiplantae</taxon>
        <taxon>Streptophyta</taxon>
        <taxon>Embryophyta</taxon>
        <taxon>Tracheophyta</taxon>
        <taxon>Spermatophyta</taxon>
        <taxon>Magnoliopsida</taxon>
        <taxon>Liliopsida</taxon>
        <taxon>Poales</taxon>
        <taxon>Poaceae</taxon>
        <taxon>PACMAD clade</taxon>
        <taxon>Panicoideae</taxon>
        <taxon>Panicodae</taxon>
        <taxon>Paniceae</taxon>
        <taxon>Panicinae</taxon>
        <taxon>Panicum</taxon>
        <taxon>Panicum sect. Panicum</taxon>
    </lineage>
</organism>
<evidence type="ECO:0000313" key="1">
    <source>
        <dbReference type="EMBL" id="PUZ45544.1"/>
    </source>
</evidence>